<gene>
    <name evidence="2" type="ORF">DFP72DRAFT_1162439</name>
</gene>
<dbReference type="EMBL" id="JACGCI010000002">
    <property type="protein sequence ID" value="KAF6765533.1"/>
    <property type="molecule type" value="Genomic_DNA"/>
</dbReference>
<comment type="caution">
    <text evidence="2">The sequence shown here is derived from an EMBL/GenBank/DDBJ whole genome shotgun (WGS) entry which is preliminary data.</text>
</comment>
<name>A0A8H6IJD2_9AGAR</name>
<dbReference type="InterPro" id="IPR011009">
    <property type="entry name" value="Kinase-like_dom_sf"/>
</dbReference>
<feature type="domain" description="Fungal-type protein kinase" evidence="1">
    <location>
        <begin position="371"/>
        <end position="498"/>
    </location>
</feature>
<evidence type="ECO:0000313" key="2">
    <source>
        <dbReference type="EMBL" id="KAF6765533.1"/>
    </source>
</evidence>
<evidence type="ECO:0000313" key="3">
    <source>
        <dbReference type="Proteomes" id="UP000521943"/>
    </source>
</evidence>
<accession>A0A8H6IJD2</accession>
<dbReference type="AlphaFoldDB" id="A0A8H6IJD2"/>
<dbReference type="PANTHER" id="PTHR38248">
    <property type="entry name" value="FUNK1 6"/>
    <property type="match status" value="1"/>
</dbReference>
<proteinExistence type="predicted"/>
<sequence length="611" mass="70259">MATLQSIQRELNGHITIVEEDWARKLYSKSVSPELIDEIKQSLNVVNGRFFDIPETVDAKSDLYGPLVHILQIIVSTSGNSYSVNHDYSVNRDRVDTREVVDTHGRVLQKWIVDSEFSPDIVIQATGNSFELPRTCYMSPGDDDSVGYTNITTAVDLGLDSETGDEDVDIFEQVYRMAVYAKEMYLQQPNRHFVRVLFMTETRLRLIEFNRGGVITTRFINYHDDPDTDTLIRLIIGLSSPNEETIGMDITIRWKEENGRKIPDVICVMHYESGQNRKYWMQSVDPVRQTDNLVHRDKRLWEVKDDEGNHLLIKDSWVGAHGIPEYTNLSMAIGLHGVQQLVDYEDRTGEPYGDIYFLSDEFMGVNWTNHDMVFQRIVTVQYGDSMYDFDGERETLAAIRDAIAAHQCLLERGILHGDISLGNILFGGPHAPEDLRGVLIDLDVAVEVQFDENPIGHGFSGTFPCISLLQLHGKGRRFKVAHDYFDDLESFFWVLIQIIYDHDFYDEQPWAKEFFYHCRREDAVQAASAKRAFLAHKLEKSDMPMWWSEECRELVIGFQAFVNAVVTDKEAIVGDMTEMWDVEALRKMRTRREEHYGCVLGMFDVALSALE</sequence>
<dbReference type="Proteomes" id="UP000521943">
    <property type="component" value="Unassembled WGS sequence"/>
</dbReference>
<feature type="domain" description="Fungal-type protein kinase" evidence="1">
    <location>
        <begin position="169"/>
        <end position="346"/>
    </location>
</feature>
<evidence type="ECO:0000259" key="1">
    <source>
        <dbReference type="Pfam" id="PF17667"/>
    </source>
</evidence>
<dbReference type="Pfam" id="PF17667">
    <property type="entry name" value="Pkinase_fungal"/>
    <property type="match status" value="2"/>
</dbReference>
<dbReference type="Gene3D" id="1.10.510.10">
    <property type="entry name" value="Transferase(Phosphotransferase) domain 1"/>
    <property type="match status" value="1"/>
</dbReference>
<dbReference type="SUPFAM" id="SSF56112">
    <property type="entry name" value="Protein kinase-like (PK-like)"/>
    <property type="match status" value="1"/>
</dbReference>
<dbReference type="OrthoDB" id="2747778at2759"/>
<dbReference type="InterPro" id="IPR040976">
    <property type="entry name" value="Pkinase_fungal"/>
</dbReference>
<protein>
    <recommendedName>
        <fullName evidence="1">Fungal-type protein kinase domain-containing protein</fullName>
    </recommendedName>
</protein>
<organism evidence="2 3">
    <name type="scientific">Ephemerocybe angulata</name>
    <dbReference type="NCBI Taxonomy" id="980116"/>
    <lineage>
        <taxon>Eukaryota</taxon>
        <taxon>Fungi</taxon>
        <taxon>Dikarya</taxon>
        <taxon>Basidiomycota</taxon>
        <taxon>Agaricomycotina</taxon>
        <taxon>Agaricomycetes</taxon>
        <taxon>Agaricomycetidae</taxon>
        <taxon>Agaricales</taxon>
        <taxon>Agaricineae</taxon>
        <taxon>Psathyrellaceae</taxon>
        <taxon>Ephemerocybe</taxon>
    </lineage>
</organism>
<dbReference type="PANTHER" id="PTHR38248:SF2">
    <property type="entry name" value="FUNK1 11"/>
    <property type="match status" value="1"/>
</dbReference>
<keyword evidence="3" id="KW-1185">Reference proteome</keyword>
<reference evidence="2 3" key="1">
    <citation type="submission" date="2020-07" db="EMBL/GenBank/DDBJ databases">
        <title>Comparative genomics of pyrophilous fungi reveals a link between fire events and developmental genes.</title>
        <authorList>
            <consortium name="DOE Joint Genome Institute"/>
            <person name="Steindorff A.S."/>
            <person name="Carver A."/>
            <person name="Calhoun S."/>
            <person name="Stillman K."/>
            <person name="Liu H."/>
            <person name="Lipzen A."/>
            <person name="Pangilinan J."/>
            <person name="Labutti K."/>
            <person name="Bruns T.D."/>
            <person name="Grigoriev I.V."/>
        </authorList>
    </citation>
    <scope>NUCLEOTIDE SEQUENCE [LARGE SCALE GENOMIC DNA]</scope>
    <source>
        <strain evidence="2 3">CBS 144469</strain>
    </source>
</reference>